<name>A0A1G6PJM2_9BACL</name>
<dbReference type="AlphaFoldDB" id="A0A1G6PJM2"/>
<keyword evidence="2" id="KW-1185">Reference proteome</keyword>
<proteinExistence type="predicted"/>
<organism evidence="1 2">
    <name type="scientific">Melghirimyces thermohalophilus</name>
    <dbReference type="NCBI Taxonomy" id="1236220"/>
    <lineage>
        <taxon>Bacteria</taxon>
        <taxon>Bacillati</taxon>
        <taxon>Bacillota</taxon>
        <taxon>Bacilli</taxon>
        <taxon>Bacillales</taxon>
        <taxon>Thermoactinomycetaceae</taxon>
        <taxon>Melghirimyces</taxon>
    </lineage>
</organism>
<sequence>MERWEQWVPIDHIPQPIYLDSLVDGHEGIVMRFSSEDSEKKVLVQFDGVVCSYRNTDEGRLLKTWDFLSRHYGDQFYSTWPLFKVKHSEYLNWFLKESAGIYEDIEVTHYVFITPHDVVDVLSTFAPRVMIE</sequence>
<dbReference type="Proteomes" id="UP000199387">
    <property type="component" value="Unassembled WGS sequence"/>
</dbReference>
<evidence type="ECO:0000313" key="1">
    <source>
        <dbReference type="EMBL" id="SDC80442.1"/>
    </source>
</evidence>
<dbReference type="OrthoDB" id="2086981at2"/>
<reference evidence="1 2" key="1">
    <citation type="submission" date="2016-10" db="EMBL/GenBank/DDBJ databases">
        <authorList>
            <person name="de Groot N.N."/>
        </authorList>
    </citation>
    <scope>NUCLEOTIDE SEQUENCE [LARGE SCALE GENOMIC DNA]</scope>
    <source>
        <strain evidence="1 2">DSM 45514</strain>
    </source>
</reference>
<accession>A0A1G6PJM2</accession>
<dbReference type="EMBL" id="FMZA01000017">
    <property type="protein sequence ID" value="SDC80442.1"/>
    <property type="molecule type" value="Genomic_DNA"/>
</dbReference>
<gene>
    <name evidence="1" type="ORF">SAMN04488112_1179</name>
</gene>
<evidence type="ECO:0000313" key="2">
    <source>
        <dbReference type="Proteomes" id="UP000199387"/>
    </source>
</evidence>
<protein>
    <submittedName>
        <fullName evidence="1">Uncharacterized protein</fullName>
    </submittedName>
</protein>
<dbReference type="RefSeq" id="WP_091571607.1">
    <property type="nucleotide sequence ID" value="NZ_FMZA01000017.1"/>
</dbReference>